<reference evidence="10 11" key="1">
    <citation type="submission" date="2018-09" db="EMBL/GenBank/DDBJ databases">
        <title>Roseovarius spongiae sp. nov., isolated from a marine sponge.</title>
        <authorList>
            <person name="Zhuang L."/>
            <person name="Luo L."/>
        </authorList>
    </citation>
    <scope>NUCLEOTIDE SEQUENCE [LARGE SCALE GENOMIC DNA]</scope>
    <source>
        <strain evidence="10 11">HN-E21</strain>
    </source>
</reference>
<evidence type="ECO:0000256" key="5">
    <source>
        <dbReference type="ARBA" id="ARBA00023004"/>
    </source>
</evidence>
<evidence type="ECO:0000256" key="8">
    <source>
        <dbReference type="SAM" id="Phobius"/>
    </source>
</evidence>
<dbReference type="PANTHER" id="PTHR33751:SF9">
    <property type="entry name" value="CYTOCHROME C4"/>
    <property type="match status" value="1"/>
</dbReference>
<dbReference type="InterPro" id="IPR009056">
    <property type="entry name" value="Cyt_c-like_dom"/>
</dbReference>
<dbReference type="PROSITE" id="PS51007">
    <property type="entry name" value="CYTC"/>
    <property type="match status" value="3"/>
</dbReference>
<keyword evidence="4" id="KW-0249">Electron transport</keyword>
<dbReference type="Gene3D" id="1.10.760.10">
    <property type="entry name" value="Cytochrome c-like domain"/>
    <property type="match status" value="3"/>
</dbReference>
<evidence type="ECO:0000256" key="6">
    <source>
        <dbReference type="PROSITE-ProRule" id="PRU00433"/>
    </source>
</evidence>
<dbReference type="InterPro" id="IPR036909">
    <property type="entry name" value="Cyt_c-like_dom_sf"/>
</dbReference>
<feature type="domain" description="Cytochrome c" evidence="9">
    <location>
        <begin position="121"/>
        <end position="208"/>
    </location>
</feature>
<dbReference type="GO" id="GO:0020037">
    <property type="term" value="F:heme binding"/>
    <property type="evidence" value="ECO:0007669"/>
    <property type="project" value="InterPro"/>
</dbReference>
<proteinExistence type="predicted"/>
<dbReference type="PANTHER" id="PTHR33751">
    <property type="entry name" value="CBB3-TYPE CYTOCHROME C OXIDASE SUBUNIT FIXP"/>
    <property type="match status" value="1"/>
</dbReference>
<evidence type="ECO:0000313" key="11">
    <source>
        <dbReference type="Proteomes" id="UP000281128"/>
    </source>
</evidence>
<evidence type="ECO:0000256" key="4">
    <source>
        <dbReference type="ARBA" id="ARBA00022982"/>
    </source>
</evidence>
<dbReference type="EMBL" id="RAPE01000006">
    <property type="protein sequence ID" value="RKF12666.1"/>
    <property type="molecule type" value="Genomic_DNA"/>
</dbReference>
<dbReference type="SUPFAM" id="SSF46626">
    <property type="entry name" value="Cytochrome c"/>
    <property type="match status" value="3"/>
</dbReference>
<keyword evidence="1" id="KW-0813">Transport</keyword>
<evidence type="ECO:0000313" key="10">
    <source>
        <dbReference type="EMBL" id="RKF12666.1"/>
    </source>
</evidence>
<name>A0A3A8ARL0_9RHOB</name>
<feature type="region of interest" description="Disordered" evidence="7">
    <location>
        <begin position="17"/>
        <end position="43"/>
    </location>
</feature>
<dbReference type="Proteomes" id="UP000281128">
    <property type="component" value="Unassembled WGS sequence"/>
</dbReference>
<keyword evidence="8" id="KW-0472">Membrane</keyword>
<comment type="caution">
    <text evidence="10">The sequence shown here is derived from an EMBL/GenBank/DDBJ whole genome shotgun (WGS) entry which is preliminary data.</text>
</comment>
<evidence type="ECO:0000256" key="3">
    <source>
        <dbReference type="ARBA" id="ARBA00022723"/>
    </source>
</evidence>
<feature type="transmembrane region" description="Helical" evidence="8">
    <location>
        <begin position="53"/>
        <end position="76"/>
    </location>
</feature>
<feature type="domain" description="Cytochrome c" evidence="9">
    <location>
        <begin position="338"/>
        <end position="430"/>
    </location>
</feature>
<organism evidence="10 11">
    <name type="scientific">Roseovarius spongiae</name>
    <dbReference type="NCBI Taxonomy" id="2320272"/>
    <lineage>
        <taxon>Bacteria</taxon>
        <taxon>Pseudomonadati</taxon>
        <taxon>Pseudomonadota</taxon>
        <taxon>Alphaproteobacteria</taxon>
        <taxon>Rhodobacterales</taxon>
        <taxon>Roseobacteraceae</taxon>
        <taxon>Roseovarius</taxon>
    </lineage>
</organism>
<evidence type="ECO:0000256" key="7">
    <source>
        <dbReference type="SAM" id="MobiDB-lite"/>
    </source>
</evidence>
<keyword evidence="2 6" id="KW-0349">Heme</keyword>
<evidence type="ECO:0000259" key="9">
    <source>
        <dbReference type="PROSITE" id="PS51007"/>
    </source>
</evidence>
<keyword evidence="8" id="KW-1133">Transmembrane helix</keyword>
<keyword evidence="5 6" id="KW-0408">Iron</keyword>
<accession>A0A3A8ARL0</accession>
<feature type="domain" description="Cytochrome c" evidence="9">
    <location>
        <begin position="227"/>
        <end position="316"/>
    </location>
</feature>
<dbReference type="InterPro" id="IPR050597">
    <property type="entry name" value="Cytochrome_c_Oxidase_Subunit"/>
</dbReference>
<evidence type="ECO:0000256" key="2">
    <source>
        <dbReference type="ARBA" id="ARBA00022617"/>
    </source>
</evidence>
<keyword evidence="3 6" id="KW-0479">Metal-binding</keyword>
<keyword evidence="8" id="KW-0812">Transmembrane</keyword>
<dbReference type="GO" id="GO:0046872">
    <property type="term" value="F:metal ion binding"/>
    <property type="evidence" value="ECO:0007669"/>
    <property type="project" value="UniProtKB-KW"/>
</dbReference>
<protein>
    <submittedName>
        <fullName evidence="10">Cytochrome C</fullName>
    </submittedName>
</protein>
<dbReference type="GO" id="GO:0009055">
    <property type="term" value="F:electron transfer activity"/>
    <property type="evidence" value="ECO:0007669"/>
    <property type="project" value="InterPro"/>
</dbReference>
<dbReference type="Pfam" id="PF13442">
    <property type="entry name" value="Cytochrome_CBB3"/>
    <property type="match status" value="2"/>
</dbReference>
<gene>
    <name evidence="10" type="ORF">D6850_17050</name>
</gene>
<sequence length="452" mass="48495">MDPAYANGETRRADAVLRDVAGGGNGRDRGLPGDAQMKASEDKPRRNRAVFRLLRLPLGVIAAMAILGVVLVYLAAPLNIAARIGPYPGVAWVLHTYMKQWARNWSYWVEKPDYVDLSNPALVRLGAGYYETGCAACHGAPGRERNPLVRLMEPAPPSLASEEVANFSDKELYWIVWNGVRYTAMPGWTGDNRQDEVWAIVAFMREYGAIAPRDYVRLAYGEVQPKGLGGGGAMSFGGLDDRLDKTVQDCARCHGRDGMGRDGTAPKLAGQTHEYLAATLDGYASGKRASGIMQPIAAPLSGDEVERLAAHYADLPSRAVASEAQAPARAAADVPDGALVALGQRIAAEGDPDRFVPPCGACHEGSGAVRPRAEYPRIAGQDSRFIEAWLRLYRDGPAGGTDFAEVMHVSAQGLTDRQIKALAAWYSSRPYDAQAGAVEQARSGDAAAAPPY</sequence>
<keyword evidence="11" id="KW-1185">Reference proteome</keyword>
<dbReference type="AlphaFoldDB" id="A0A3A8ARL0"/>
<evidence type="ECO:0000256" key="1">
    <source>
        <dbReference type="ARBA" id="ARBA00022448"/>
    </source>
</evidence>
<dbReference type="OrthoDB" id="9773456at2"/>